<reference evidence="1" key="1">
    <citation type="submission" date="2021-08" db="EMBL/GenBank/DDBJ databases">
        <title>Novel anaerobic bacterium isolated from sea squirt in East Sea, Republic of Korea.</title>
        <authorList>
            <person name="Nguyen T.H."/>
            <person name="Li Z."/>
            <person name="Lee Y.-J."/>
            <person name="Ko J."/>
            <person name="Kim S.-G."/>
        </authorList>
    </citation>
    <scope>NUCLEOTIDE SEQUENCE</scope>
    <source>
        <strain evidence="1">KCTC 25031</strain>
    </source>
</reference>
<evidence type="ECO:0000313" key="1">
    <source>
        <dbReference type="EMBL" id="QZE15471.1"/>
    </source>
</evidence>
<protein>
    <submittedName>
        <fullName evidence="1">Alpha-L-fucosidase</fullName>
    </submittedName>
</protein>
<gene>
    <name evidence="1" type="ORF">K4L44_06475</name>
</gene>
<proteinExistence type="predicted"/>
<keyword evidence="2" id="KW-1185">Reference proteome</keyword>
<accession>A0AC61NID5</accession>
<dbReference type="EMBL" id="CP081303">
    <property type="protein sequence ID" value="QZE15471.1"/>
    <property type="molecule type" value="Genomic_DNA"/>
</dbReference>
<name>A0AC61NID5_9BACT</name>
<evidence type="ECO:0000313" key="2">
    <source>
        <dbReference type="Proteomes" id="UP000826212"/>
    </source>
</evidence>
<organism evidence="1 2">
    <name type="scientific">Halosquirtibacter laminarini</name>
    <dbReference type="NCBI Taxonomy" id="3374600"/>
    <lineage>
        <taxon>Bacteria</taxon>
        <taxon>Pseudomonadati</taxon>
        <taxon>Bacteroidota</taxon>
        <taxon>Bacteroidia</taxon>
        <taxon>Marinilabiliales</taxon>
        <taxon>Prolixibacteraceae</taxon>
        <taxon>Halosquirtibacter</taxon>
    </lineage>
</organism>
<dbReference type="Proteomes" id="UP000826212">
    <property type="component" value="Chromosome"/>
</dbReference>
<sequence length="528" mass="60864">MKRIILTLGVLLFLSSTYGQKKEKYQPNWKSLRTHQIPQWAKDAKFGIYAHWGVYSVTGNWDYTRPNWANYYITGYLGYYQTSQRNEQANLFRKNVGDIKKGIGYKDLAKQFKAENFDPKYWAKLIKKSGAKYAGICAVHHDGYCMWDSKITNLCAGKLGPQRDIISDLYKELRNEDLKIIATFHHGRTYKHFQNVAKRFEGKTDYANVDLLNKKNWDTYWYMGSKDRFAKNRYDLTVEFINKYKPDILWFDGGGGKFGTEKILSHFFNMGEKENKEVCLHNKGNFGKNFGIYSYENGAHRPSFVDWPWEDDTPSAIGWCDWQWNKGIKYKKSRDVIVRLCDLVARNGGLLLSMNPRPDGTFDKEQENLLLGIGAWLEQNGEAIYGTSPWVVYGEGHLEDLFYSETNPMNGKKSRAIQPNPSLFNKEDVRFTTKNNALYATFLGTDFDRSCCVKTLKSNVKVSDENKIVSVELLGYGKVKFHRNQKGLHIDLPKKLPNKVALSFKISVKGTLLERELNGTNGVLPLQT</sequence>